<evidence type="ECO:0000313" key="3">
    <source>
        <dbReference type="Proteomes" id="UP001596118"/>
    </source>
</evidence>
<gene>
    <name evidence="2" type="ORF">ACFPM1_02985</name>
</gene>
<comment type="caution">
    <text evidence="2">The sequence shown here is derived from an EMBL/GenBank/DDBJ whole genome shotgun (WGS) entry which is preliminary data.</text>
</comment>
<dbReference type="InterPro" id="IPR011050">
    <property type="entry name" value="Pectin_lyase_fold/virulence"/>
</dbReference>
<accession>A0ABD5QYJ0</accession>
<dbReference type="SUPFAM" id="SSF51126">
    <property type="entry name" value="Pectin lyase-like"/>
    <property type="match status" value="1"/>
</dbReference>
<dbReference type="Proteomes" id="UP001596118">
    <property type="component" value="Unassembled WGS sequence"/>
</dbReference>
<keyword evidence="3" id="KW-1185">Reference proteome</keyword>
<evidence type="ECO:0000313" key="2">
    <source>
        <dbReference type="EMBL" id="MFC5277738.1"/>
    </source>
</evidence>
<dbReference type="AlphaFoldDB" id="A0ABD5QYJ0"/>
<dbReference type="RefSeq" id="WP_256412261.1">
    <property type="nucleotide sequence ID" value="NZ_JANHDM010000009.1"/>
</dbReference>
<dbReference type="Gene3D" id="2.160.20.10">
    <property type="entry name" value="Single-stranded right-handed beta-helix, Pectin lyase-like"/>
    <property type="match status" value="2"/>
</dbReference>
<evidence type="ECO:0000259" key="1">
    <source>
        <dbReference type="Pfam" id="PF13229"/>
    </source>
</evidence>
<dbReference type="SMART" id="SM00710">
    <property type="entry name" value="PbH1"/>
    <property type="match status" value="6"/>
</dbReference>
<dbReference type="InterPro" id="IPR006626">
    <property type="entry name" value="PbH1"/>
</dbReference>
<dbReference type="Pfam" id="PF13229">
    <property type="entry name" value="Beta_helix"/>
    <property type="match status" value="1"/>
</dbReference>
<sequence>MGLVGTASAADGAVEFGEPITVTPDDSGTTFVQTADFDGRVRIRPGVEDVTIDGNGYTTTGGGVGGGSYDGPSIVNLTLQNLHLPDGSIGIDDLAGSVVRNNVIQGFNSESVGGLRAVDNTIAGGLQIFENQADNVFARNVAATMQFYDDLMGSHRISNNFVTGPARGAGISVGVTNVFDGRVRFVDNYVANADGAGIDLEDAPTPTLSGNVIVGNGSHGLSSSGDVASVSGNTFVGNGGDGVNASVGTFTKNAAVSNDGVGFDVGVDRDCLRNVAVSNGGGGFRVASTGAKVKFNRATGNDGDGVVLAGSSFPFRKNNINGNGGDGLVINADDSGLSRNRICGNDGEQLVDDGDENLFANNLVC</sequence>
<protein>
    <submittedName>
        <fullName evidence="2">Right-handed parallel beta-helix repeat-containing protein</fullName>
    </submittedName>
</protein>
<dbReference type="InterPro" id="IPR012334">
    <property type="entry name" value="Pectin_lyas_fold"/>
</dbReference>
<reference evidence="2 3" key="1">
    <citation type="journal article" date="2019" name="Int. J. Syst. Evol. Microbiol.">
        <title>The Global Catalogue of Microorganisms (GCM) 10K type strain sequencing project: providing services to taxonomists for standard genome sequencing and annotation.</title>
        <authorList>
            <consortium name="The Broad Institute Genomics Platform"/>
            <consortium name="The Broad Institute Genome Sequencing Center for Infectious Disease"/>
            <person name="Wu L."/>
            <person name="Ma J."/>
        </authorList>
    </citation>
    <scope>NUCLEOTIDE SEQUENCE [LARGE SCALE GENOMIC DNA]</scope>
    <source>
        <strain evidence="2 3">CGMCC 1.12124</strain>
    </source>
</reference>
<proteinExistence type="predicted"/>
<dbReference type="EMBL" id="JBHSKY010000003">
    <property type="protein sequence ID" value="MFC5277738.1"/>
    <property type="molecule type" value="Genomic_DNA"/>
</dbReference>
<dbReference type="InterPro" id="IPR039448">
    <property type="entry name" value="Beta_helix"/>
</dbReference>
<organism evidence="2 3">
    <name type="scientific">Halorubrum rubrum</name>
    <dbReference type="NCBI Taxonomy" id="1126240"/>
    <lineage>
        <taxon>Archaea</taxon>
        <taxon>Methanobacteriati</taxon>
        <taxon>Methanobacteriota</taxon>
        <taxon>Stenosarchaea group</taxon>
        <taxon>Halobacteria</taxon>
        <taxon>Halobacteriales</taxon>
        <taxon>Haloferacaceae</taxon>
        <taxon>Halorubrum</taxon>
    </lineage>
</organism>
<feature type="domain" description="Right handed beta helix" evidence="1">
    <location>
        <begin position="133"/>
        <end position="250"/>
    </location>
</feature>
<name>A0ABD5QYJ0_9EURY</name>